<protein>
    <submittedName>
        <fullName evidence="1">Uncharacterized protein</fullName>
    </submittedName>
</protein>
<sequence>MMYEINTPHESDLPLIIELGLNEFVCETNVETYIGSVDTIEFSIEVFVTCAPAQFWRFVIVCKSNNNRTVIETGSGRFSEYWNVAKLIGQNLVSVTSWEKVKNSL</sequence>
<organism evidence="1 2">
    <name type="scientific">Pontibacter populi</name>
    <dbReference type="NCBI Taxonomy" id="890055"/>
    <lineage>
        <taxon>Bacteria</taxon>
        <taxon>Pseudomonadati</taxon>
        <taxon>Bacteroidota</taxon>
        <taxon>Cytophagia</taxon>
        <taxon>Cytophagales</taxon>
        <taxon>Hymenobacteraceae</taxon>
        <taxon>Pontibacter</taxon>
    </lineage>
</organism>
<comment type="caution">
    <text evidence="1">The sequence shown here is derived from an EMBL/GenBank/DDBJ whole genome shotgun (WGS) entry which is preliminary data.</text>
</comment>
<name>A0ABV1RTD7_9BACT</name>
<dbReference type="RefSeq" id="WP_350411784.1">
    <property type="nucleotide sequence ID" value="NZ_JBEOKT010000005.1"/>
</dbReference>
<gene>
    <name evidence="1" type="ORF">ABS362_07520</name>
</gene>
<evidence type="ECO:0000313" key="1">
    <source>
        <dbReference type="EMBL" id="MER2997390.1"/>
    </source>
</evidence>
<dbReference type="Proteomes" id="UP001476807">
    <property type="component" value="Unassembled WGS sequence"/>
</dbReference>
<dbReference type="EMBL" id="JBEOKT010000005">
    <property type="protein sequence ID" value="MER2997390.1"/>
    <property type="molecule type" value="Genomic_DNA"/>
</dbReference>
<evidence type="ECO:0000313" key="2">
    <source>
        <dbReference type="Proteomes" id="UP001476807"/>
    </source>
</evidence>
<accession>A0ABV1RTD7</accession>
<reference evidence="1 2" key="1">
    <citation type="submission" date="2024-06" db="EMBL/GenBank/DDBJ databases">
        <title>Pontibacter populi HYL7-15.</title>
        <authorList>
            <person name="Kim M.K."/>
        </authorList>
    </citation>
    <scope>NUCLEOTIDE SEQUENCE [LARGE SCALE GENOMIC DNA]</scope>
    <source>
        <strain evidence="1 2">HYL7-15</strain>
    </source>
</reference>
<keyword evidence="2" id="KW-1185">Reference proteome</keyword>
<proteinExistence type="predicted"/>